<evidence type="ECO:0000313" key="1">
    <source>
        <dbReference type="EMBL" id="KAI0085527.1"/>
    </source>
</evidence>
<sequence length="354" mass="39171">MPVRWLLPSTQFNIKLKLSSENYPIYLSIGTPRLVARNAPIWRLVEGGDLDGVRDLFIDKKASVYDVTDGGGSLITFACRAWQHKPCDKSLDMIRFLVNAGADAGFSVPTNMSAQDYLVLLSFKYLLVNRGKSFIASATTSPVAIDIFRSLLDIDTVDAIEEYLERRRVTGAEALLGLNDDTEVNRSDQDQSSTSSLPVSTFRSLTSFTPLEYATILAPQYVLQLIERGEDAVAGAPLCYAVGWEHLDFIKPMLDAGANVNARDPRGRTALHYVCFYGRYSGFRELLRHADHAIDWNARTPSGQNALDLLHEGVSSQTLPASEFNDFVDTLKARVRDLDDSLSMPGAFPHPSDS</sequence>
<evidence type="ECO:0000313" key="2">
    <source>
        <dbReference type="Proteomes" id="UP001055072"/>
    </source>
</evidence>
<dbReference type="Proteomes" id="UP001055072">
    <property type="component" value="Unassembled WGS sequence"/>
</dbReference>
<protein>
    <submittedName>
        <fullName evidence="1">Uncharacterized protein</fullName>
    </submittedName>
</protein>
<name>A0ACB8TTX3_9APHY</name>
<comment type="caution">
    <text evidence="1">The sequence shown here is derived from an EMBL/GenBank/DDBJ whole genome shotgun (WGS) entry which is preliminary data.</text>
</comment>
<proteinExistence type="predicted"/>
<gene>
    <name evidence="1" type="ORF">BDY19DRAFT_439453</name>
</gene>
<accession>A0ACB8TTX3</accession>
<organism evidence="1 2">
    <name type="scientific">Irpex rosettiformis</name>
    <dbReference type="NCBI Taxonomy" id="378272"/>
    <lineage>
        <taxon>Eukaryota</taxon>
        <taxon>Fungi</taxon>
        <taxon>Dikarya</taxon>
        <taxon>Basidiomycota</taxon>
        <taxon>Agaricomycotina</taxon>
        <taxon>Agaricomycetes</taxon>
        <taxon>Polyporales</taxon>
        <taxon>Irpicaceae</taxon>
        <taxon>Irpex</taxon>
    </lineage>
</organism>
<keyword evidence="2" id="KW-1185">Reference proteome</keyword>
<dbReference type="EMBL" id="MU274930">
    <property type="protein sequence ID" value="KAI0085527.1"/>
    <property type="molecule type" value="Genomic_DNA"/>
</dbReference>
<reference evidence="1" key="1">
    <citation type="journal article" date="2021" name="Environ. Microbiol.">
        <title>Gene family expansions and transcriptome signatures uncover fungal adaptations to wood decay.</title>
        <authorList>
            <person name="Hage H."/>
            <person name="Miyauchi S."/>
            <person name="Viragh M."/>
            <person name="Drula E."/>
            <person name="Min B."/>
            <person name="Chaduli D."/>
            <person name="Navarro D."/>
            <person name="Favel A."/>
            <person name="Norest M."/>
            <person name="Lesage-Meessen L."/>
            <person name="Balint B."/>
            <person name="Merenyi Z."/>
            <person name="de Eugenio L."/>
            <person name="Morin E."/>
            <person name="Martinez A.T."/>
            <person name="Baldrian P."/>
            <person name="Stursova M."/>
            <person name="Martinez M.J."/>
            <person name="Novotny C."/>
            <person name="Magnuson J.K."/>
            <person name="Spatafora J.W."/>
            <person name="Maurice S."/>
            <person name="Pangilinan J."/>
            <person name="Andreopoulos W."/>
            <person name="LaButti K."/>
            <person name="Hundley H."/>
            <person name="Na H."/>
            <person name="Kuo A."/>
            <person name="Barry K."/>
            <person name="Lipzen A."/>
            <person name="Henrissat B."/>
            <person name="Riley R."/>
            <person name="Ahrendt S."/>
            <person name="Nagy L.G."/>
            <person name="Grigoriev I.V."/>
            <person name="Martin F."/>
            <person name="Rosso M.N."/>
        </authorList>
    </citation>
    <scope>NUCLEOTIDE SEQUENCE</scope>
    <source>
        <strain evidence="1">CBS 384.51</strain>
    </source>
</reference>